<sequence>IDCWFTTGLSSIAIGFSADKIDSDREFDLPDVGKEEKNASGNSDNYRCRKSGDKVNEVL</sequence>
<accession>A0A2P5FHG9</accession>
<feature type="non-terminal residue" evidence="2">
    <location>
        <position position="1"/>
    </location>
</feature>
<protein>
    <submittedName>
        <fullName evidence="2">Uncharacterized protein</fullName>
    </submittedName>
</protein>
<organism evidence="2 3">
    <name type="scientific">Trema orientale</name>
    <name type="common">Charcoal tree</name>
    <name type="synonym">Celtis orientalis</name>
    <dbReference type="NCBI Taxonomy" id="63057"/>
    <lineage>
        <taxon>Eukaryota</taxon>
        <taxon>Viridiplantae</taxon>
        <taxon>Streptophyta</taxon>
        <taxon>Embryophyta</taxon>
        <taxon>Tracheophyta</taxon>
        <taxon>Spermatophyta</taxon>
        <taxon>Magnoliopsida</taxon>
        <taxon>eudicotyledons</taxon>
        <taxon>Gunneridae</taxon>
        <taxon>Pentapetalae</taxon>
        <taxon>rosids</taxon>
        <taxon>fabids</taxon>
        <taxon>Rosales</taxon>
        <taxon>Cannabaceae</taxon>
        <taxon>Trema</taxon>
    </lineage>
</organism>
<evidence type="ECO:0000313" key="3">
    <source>
        <dbReference type="Proteomes" id="UP000237000"/>
    </source>
</evidence>
<keyword evidence="3" id="KW-1185">Reference proteome</keyword>
<proteinExistence type="predicted"/>
<dbReference type="AlphaFoldDB" id="A0A2P5FHG9"/>
<feature type="compositionally biased region" description="Basic and acidic residues" evidence="1">
    <location>
        <begin position="46"/>
        <end position="59"/>
    </location>
</feature>
<evidence type="ECO:0000313" key="2">
    <source>
        <dbReference type="EMBL" id="PON97237.1"/>
    </source>
</evidence>
<dbReference type="Proteomes" id="UP000237000">
    <property type="component" value="Unassembled WGS sequence"/>
</dbReference>
<name>A0A2P5FHG9_TREOI</name>
<feature type="region of interest" description="Disordered" evidence="1">
    <location>
        <begin position="29"/>
        <end position="59"/>
    </location>
</feature>
<dbReference type="EMBL" id="JXTC01000033">
    <property type="protein sequence ID" value="PON97237.1"/>
    <property type="molecule type" value="Genomic_DNA"/>
</dbReference>
<reference evidence="3" key="1">
    <citation type="submission" date="2016-06" db="EMBL/GenBank/DDBJ databases">
        <title>Parallel loss of symbiosis genes in relatives of nitrogen-fixing non-legume Parasponia.</title>
        <authorList>
            <person name="Van Velzen R."/>
            <person name="Holmer R."/>
            <person name="Bu F."/>
            <person name="Rutten L."/>
            <person name="Van Zeijl A."/>
            <person name="Liu W."/>
            <person name="Santuari L."/>
            <person name="Cao Q."/>
            <person name="Sharma T."/>
            <person name="Shen D."/>
            <person name="Roswanjaya Y."/>
            <person name="Wardhani T."/>
            <person name="Kalhor M.S."/>
            <person name="Jansen J."/>
            <person name="Van den Hoogen J."/>
            <person name="Gungor B."/>
            <person name="Hartog M."/>
            <person name="Hontelez J."/>
            <person name="Verver J."/>
            <person name="Yang W.-C."/>
            <person name="Schijlen E."/>
            <person name="Repin R."/>
            <person name="Schilthuizen M."/>
            <person name="Schranz E."/>
            <person name="Heidstra R."/>
            <person name="Miyata K."/>
            <person name="Fedorova E."/>
            <person name="Kohlen W."/>
            <person name="Bisseling T."/>
            <person name="Smit S."/>
            <person name="Geurts R."/>
        </authorList>
    </citation>
    <scope>NUCLEOTIDE SEQUENCE [LARGE SCALE GENOMIC DNA]</scope>
    <source>
        <strain evidence="3">cv. RG33-2</strain>
    </source>
</reference>
<feature type="compositionally biased region" description="Basic and acidic residues" evidence="1">
    <location>
        <begin position="29"/>
        <end position="38"/>
    </location>
</feature>
<comment type="caution">
    <text evidence="2">The sequence shown here is derived from an EMBL/GenBank/DDBJ whole genome shotgun (WGS) entry which is preliminary data.</text>
</comment>
<gene>
    <name evidence="2" type="ORF">TorRG33x02_069930</name>
</gene>
<evidence type="ECO:0000256" key="1">
    <source>
        <dbReference type="SAM" id="MobiDB-lite"/>
    </source>
</evidence>
<dbReference type="InParanoid" id="A0A2P5FHG9"/>